<feature type="domain" description="AAA+ ATPase" evidence="1">
    <location>
        <begin position="544"/>
        <end position="676"/>
    </location>
</feature>
<dbReference type="CDD" id="cd19481">
    <property type="entry name" value="RecA-like_protease"/>
    <property type="match status" value="1"/>
</dbReference>
<dbReference type="SMART" id="SM00382">
    <property type="entry name" value="AAA"/>
    <property type="match status" value="2"/>
</dbReference>
<dbReference type="InterPro" id="IPR003593">
    <property type="entry name" value="AAA+_ATPase"/>
</dbReference>
<evidence type="ECO:0000259" key="1">
    <source>
        <dbReference type="SMART" id="SM00382"/>
    </source>
</evidence>
<dbReference type="InterPro" id="IPR027417">
    <property type="entry name" value="P-loop_NTPase"/>
</dbReference>
<dbReference type="GO" id="GO:0005524">
    <property type="term" value="F:ATP binding"/>
    <property type="evidence" value="ECO:0007669"/>
    <property type="project" value="InterPro"/>
</dbReference>
<dbReference type="Gene3D" id="3.40.50.300">
    <property type="entry name" value="P-loop containing nucleotide triphosphate hydrolases"/>
    <property type="match status" value="2"/>
</dbReference>
<dbReference type="Gene3D" id="1.10.8.60">
    <property type="match status" value="1"/>
</dbReference>
<dbReference type="SUPFAM" id="SSF52540">
    <property type="entry name" value="P-loop containing nucleoside triphosphate hydrolases"/>
    <property type="match status" value="2"/>
</dbReference>
<evidence type="ECO:0000313" key="2">
    <source>
        <dbReference type="EMBL" id="PYI55190.1"/>
    </source>
</evidence>
<dbReference type="InterPro" id="IPR054472">
    <property type="entry name" value="WHD"/>
</dbReference>
<dbReference type="Pfam" id="PF22977">
    <property type="entry name" value="WHD"/>
    <property type="match status" value="1"/>
</dbReference>
<reference evidence="2 3" key="1">
    <citation type="submission" date="2018-05" db="EMBL/GenBank/DDBJ databases">
        <title>Paenibacillus flagellatus sp. nov., isolated from selenium mineral soil.</title>
        <authorList>
            <person name="Dai X."/>
        </authorList>
    </citation>
    <scope>NUCLEOTIDE SEQUENCE [LARGE SCALE GENOMIC DNA]</scope>
    <source>
        <strain evidence="2 3">DXL2</strain>
    </source>
</reference>
<dbReference type="InterPro" id="IPR050168">
    <property type="entry name" value="AAA_ATPase_domain"/>
</dbReference>
<dbReference type="PANTHER" id="PTHR23077:SF198">
    <property type="entry name" value="ATP-DEPENDENT ZINC METALLOPROTEASE FTSH"/>
    <property type="match status" value="1"/>
</dbReference>
<keyword evidence="3" id="KW-1185">Reference proteome</keyword>
<dbReference type="Pfam" id="PF00004">
    <property type="entry name" value="AAA"/>
    <property type="match status" value="2"/>
</dbReference>
<dbReference type="EMBL" id="QJVJ01000004">
    <property type="protein sequence ID" value="PYI55190.1"/>
    <property type="molecule type" value="Genomic_DNA"/>
</dbReference>
<sequence>MPFNCSFPFRGASIKLNMITVRQRKGRPSRLRKRDIREKREETGAGRAYSHVWEHYADELRLLDLKLQRLYVRRGQTASDPQADAFRGMYVSEDEFMRMVGGRDGGAEDDPELAALAADIRNAEAVIASRKAESAKRNVFLPLVYLSAVFGLDEIEQSVVMLLLAVELDRKYERVFGFMADDLTVRLPNVGLALQVVCRDADAMRTARLAFAPNGKLARYLLAREDGGEPFGRSLLSKPLALDRRMATFLLDTGAPDETLRPAVTIHYPDEPLAPLVVHLDAQRQLASVASTRNGPVGVLLWGPPGSGKTLQLRHCCAGWGKSLLVADMRVFAEDGAGFAEKLSRIVREAVLHQAALALAHADALFPEEADAKSRERLRIVEEETDRFPLPLFVLTESRAKPDFRSGGRIWLERELAVPGEKERESLWRTFASAAGLPDGEDWSGPAVKYRFTPGQIRDAVADAVALAEWEGKPAAAVVDQACYRQIRHRLERKAVRIEPRYGWDDIVLPDEQKELLRNACAQMKYRSLVYGEWGFERKLAYGKGLSMLYAGPPGTGKTMSAQVIARELRMELYKIDLSQVISKYIGETEKNLHELFLEAHKSSAILFFDETDALFGKRSEVKDAHDKYANIETAYLLQKMEEYEGISILATNLLNNIDEAFLRRIQYVIKFPFPDAEYREKIWRATFPRETPLAEDVDFRWLAGKYEIAGGNIKNVVLSAAFLAAEKGVAVGMREIVQAVRHELQKSGKIISRTDWEDY</sequence>
<accession>A0A2V5KK79</accession>
<dbReference type="PANTHER" id="PTHR23077">
    <property type="entry name" value="AAA-FAMILY ATPASE"/>
    <property type="match status" value="1"/>
</dbReference>
<dbReference type="GO" id="GO:0016887">
    <property type="term" value="F:ATP hydrolysis activity"/>
    <property type="evidence" value="ECO:0007669"/>
    <property type="project" value="InterPro"/>
</dbReference>
<protein>
    <submittedName>
        <fullName evidence="2">AAA family ATPase</fullName>
    </submittedName>
</protein>
<gene>
    <name evidence="2" type="ORF">DLM86_11750</name>
</gene>
<dbReference type="AlphaFoldDB" id="A0A2V5KK79"/>
<dbReference type="Proteomes" id="UP000247476">
    <property type="component" value="Unassembled WGS sequence"/>
</dbReference>
<proteinExistence type="predicted"/>
<feature type="domain" description="AAA+ ATPase" evidence="1">
    <location>
        <begin position="295"/>
        <end position="416"/>
    </location>
</feature>
<name>A0A2V5KK79_9BACL</name>
<comment type="caution">
    <text evidence="2">The sequence shown here is derived from an EMBL/GenBank/DDBJ whole genome shotgun (WGS) entry which is preliminary data.</text>
</comment>
<organism evidence="2 3">
    <name type="scientific">Paenibacillus flagellatus</name>
    <dbReference type="NCBI Taxonomy" id="2211139"/>
    <lineage>
        <taxon>Bacteria</taxon>
        <taxon>Bacillati</taxon>
        <taxon>Bacillota</taxon>
        <taxon>Bacilli</taxon>
        <taxon>Bacillales</taxon>
        <taxon>Paenibacillaceae</taxon>
        <taxon>Paenibacillus</taxon>
    </lineage>
</organism>
<dbReference type="InterPro" id="IPR003959">
    <property type="entry name" value="ATPase_AAA_core"/>
</dbReference>
<evidence type="ECO:0000313" key="3">
    <source>
        <dbReference type="Proteomes" id="UP000247476"/>
    </source>
</evidence>